<evidence type="ECO:0000256" key="3">
    <source>
        <dbReference type="ARBA" id="ARBA00005848"/>
    </source>
</evidence>
<evidence type="ECO:0000256" key="11">
    <source>
        <dbReference type="SAM" id="MobiDB-lite"/>
    </source>
</evidence>
<evidence type="ECO:0000256" key="7">
    <source>
        <dbReference type="ARBA" id="ARBA00022729"/>
    </source>
</evidence>
<dbReference type="Pfam" id="PF13018">
    <property type="entry name" value="ESPR"/>
    <property type="match status" value="1"/>
</dbReference>
<evidence type="ECO:0000256" key="4">
    <source>
        <dbReference type="ARBA" id="ARBA00022448"/>
    </source>
</evidence>
<dbReference type="Proteomes" id="UP000004018">
    <property type="component" value="Unassembled WGS sequence"/>
</dbReference>
<name>A0ABN0CYE0_9FIRM</name>
<feature type="region of interest" description="Disordered" evidence="11">
    <location>
        <begin position="334"/>
        <end position="369"/>
    </location>
</feature>
<feature type="domain" description="Trimeric autotransporter adhesin YadA-like C-terminal membrane anchor" evidence="12">
    <location>
        <begin position="792"/>
        <end position="846"/>
    </location>
</feature>
<feature type="domain" description="Trimeric autotransporter adhesin YadA-like head" evidence="13">
    <location>
        <begin position="281"/>
        <end position="307"/>
    </location>
</feature>
<keyword evidence="5" id="KW-1134">Transmembrane beta strand</keyword>
<gene>
    <name evidence="16" type="ORF">HMPREF1039_0618</name>
</gene>
<dbReference type="CDD" id="cd12820">
    <property type="entry name" value="LbR_YadA-like"/>
    <property type="match status" value="2"/>
</dbReference>
<evidence type="ECO:0000259" key="12">
    <source>
        <dbReference type="Pfam" id="PF03895"/>
    </source>
</evidence>
<feature type="domain" description="Trimeric autotransporter adhesin YadA-like head" evidence="13">
    <location>
        <begin position="115"/>
        <end position="138"/>
    </location>
</feature>
<evidence type="ECO:0000259" key="13">
    <source>
        <dbReference type="Pfam" id="PF05658"/>
    </source>
</evidence>
<evidence type="ECO:0000256" key="5">
    <source>
        <dbReference type="ARBA" id="ARBA00022452"/>
    </source>
</evidence>
<dbReference type="InterPro" id="IPR011049">
    <property type="entry name" value="Serralysin-like_metalloprot_C"/>
</dbReference>
<dbReference type="Gene3D" id="2.150.10.10">
    <property type="entry name" value="Serralysin-like metalloprotease, C-terminal"/>
    <property type="match status" value="3"/>
</dbReference>
<dbReference type="InterPro" id="IPR008635">
    <property type="entry name" value="Coiled_stalk_dom"/>
</dbReference>
<evidence type="ECO:0000256" key="6">
    <source>
        <dbReference type="ARBA" id="ARBA00022692"/>
    </source>
</evidence>
<accession>A0ABN0CYE0</accession>
<evidence type="ECO:0000256" key="8">
    <source>
        <dbReference type="ARBA" id="ARBA00022927"/>
    </source>
</evidence>
<dbReference type="SUPFAM" id="SSF101967">
    <property type="entry name" value="Adhesin YadA, collagen-binding domain"/>
    <property type="match status" value="3"/>
</dbReference>
<evidence type="ECO:0000313" key="17">
    <source>
        <dbReference type="Proteomes" id="UP000004018"/>
    </source>
</evidence>
<dbReference type="InterPro" id="IPR045584">
    <property type="entry name" value="Pilin-like"/>
</dbReference>
<evidence type="ECO:0000256" key="1">
    <source>
        <dbReference type="ARBA" id="ARBA00004241"/>
    </source>
</evidence>
<feature type="compositionally biased region" description="Basic and acidic residues" evidence="11">
    <location>
        <begin position="607"/>
        <end position="619"/>
    </location>
</feature>
<keyword evidence="4" id="KW-0813">Transport</keyword>
<evidence type="ECO:0000256" key="10">
    <source>
        <dbReference type="ARBA" id="ARBA00023237"/>
    </source>
</evidence>
<comment type="subcellular location">
    <subcellularLocation>
        <location evidence="2">Cell outer membrane</location>
    </subcellularLocation>
    <subcellularLocation>
        <location evidence="1">Cell surface</location>
    </subcellularLocation>
</comment>
<evidence type="ECO:0000259" key="14">
    <source>
        <dbReference type="Pfam" id="PF05662"/>
    </source>
</evidence>
<feature type="domain" description="Trimeric autotransporter adhesin YadA-like stalk" evidence="14">
    <location>
        <begin position="519"/>
        <end position="541"/>
    </location>
</feature>
<reference evidence="16 17" key="1">
    <citation type="submission" date="2011-04" db="EMBL/GenBank/DDBJ databases">
        <authorList>
            <person name="Harkins D.M."/>
            <person name="Madupu R."/>
            <person name="Durkin A.S."/>
            <person name="Torralba M."/>
            <person name="Methe B."/>
            <person name="Sutton G.G."/>
            <person name="Nelson K.E."/>
        </authorList>
    </citation>
    <scope>NUCLEOTIDE SEQUENCE [LARGE SCALE GENOMIC DNA]</scope>
    <source>
        <strain evidence="16 17">UPII 199-6</strain>
    </source>
</reference>
<organism evidence="16 17">
    <name type="scientific">Megasphaera lornae</name>
    <dbReference type="NCBI Taxonomy" id="1000568"/>
    <lineage>
        <taxon>Bacteria</taxon>
        <taxon>Bacillati</taxon>
        <taxon>Bacillota</taxon>
        <taxon>Negativicutes</taxon>
        <taxon>Veillonellales</taxon>
        <taxon>Veillonellaceae</taxon>
        <taxon>Megasphaera</taxon>
    </lineage>
</organism>
<feature type="domain" description="Trimeric autotransporter adhesin YadA-like head" evidence="13">
    <location>
        <begin position="256"/>
        <end position="278"/>
    </location>
</feature>
<feature type="domain" description="Trimeric autotransporter adhesin YadA-like head" evidence="13">
    <location>
        <begin position="396"/>
        <end position="419"/>
    </location>
</feature>
<keyword evidence="10" id="KW-0998">Cell outer membrane</keyword>
<dbReference type="SUPFAM" id="SSF54523">
    <property type="entry name" value="Pili subunits"/>
    <property type="match status" value="1"/>
</dbReference>
<sequence>MNHWYRVIWSHVKHCYIVVSELAKRDGKSSRHVGKGRLTALVLAALVSLGSGVYAAEPPAATILTADQQAVYNAVLQELAKNEVNNIYGIHYISVRGTSKYSHDTNFDNDGAKKPEGIAIGENAKSEGWSAIAIGSEANSAGGWDIVIGKQAKSTGKQLGTAIGYQASVSGDRGIALGANTNVSGQTGIAIGGEAKSTGSRAIAIAEKAESSGDWGMAIGVDAQNKAQLGMAIGYATKVEAAQGLALGVQAKVTKVRGIGIGTNANVSGDDGISFGSQTKAAGQDAISIGTSASSSAMRGIAVGKESSVAATAARGIAIGDGAYVGAVNDKHKGTAMPKPGDSWTPSMPFQPTDDDTKPETSNKTPQENSLAIGMRASAFGYQNIAIGAAAEAHDTNSTVVGVAAVAKGHYSTALGKQARTYGQETTSVGHWADTRDEFATALGANSIAYKKGATALGSNARAYDENSVAIGANSIAKEAVDGKALYTNEDVKAAAGIVSVGHPDYTVGDKKVKANYRRIVNVAGGILDHDAVNVAQLKALAMLPMNMYSGGKVENNTYTPGQAKWSMPLNEFCMDFGDGLKAIKVTDKDGKKYTLVTLDKESLKGDPAFKGDKGDKGESGQAGKDGTNGKSAYEIWLETQTDKTKTKQDFLDSLKGKDGKDGTGADIDINVDTESGVSVKPTTDNAGKKTYTIGFNTKIKAGEVLIDGTKDKENVAVGEVKINGEKGKGTITGLSNKTWDPNHIESGRAATEDQLKAATQGMQNCMTDINLHMNGIGASNAALAGLHPLEYDEEDKWDFSASMGNYNGANAFALGAFYRPNVRTMISLGGTLGGKEHMINIGLSMKAGQGTDGKVYASRVAMAKEIKALKEKDAQRDEQIRKLTEMIVKLQHKA</sequence>
<comment type="caution">
    <text evidence="16">The sequence shown here is derived from an EMBL/GenBank/DDBJ whole genome shotgun (WGS) entry which is preliminary data.</text>
</comment>
<keyword evidence="9" id="KW-0472">Membrane</keyword>
<feature type="domain" description="Trimeric autotransporter adhesin YadA-like head" evidence="13">
    <location>
        <begin position="160"/>
        <end position="181"/>
    </location>
</feature>
<dbReference type="EMBL" id="AFIJ01000045">
    <property type="protein sequence ID" value="EGL35142.1"/>
    <property type="molecule type" value="Genomic_DNA"/>
</dbReference>
<keyword evidence="17" id="KW-1185">Reference proteome</keyword>
<keyword evidence="7" id="KW-0732">Signal</keyword>
<dbReference type="Gene3D" id="3.30.1300.30">
    <property type="entry name" value="GSPII I/J protein-like"/>
    <property type="match status" value="1"/>
</dbReference>
<dbReference type="Pfam" id="PF05658">
    <property type="entry name" value="YadA_head"/>
    <property type="match status" value="8"/>
</dbReference>
<dbReference type="InterPro" id="IPR008640">
    <property type="entry name" value="Adhesin_Head_dom"/>
</dbReference>
<dbReference type="InterPro" id="IPR005594">
    <property type="entry name" value="YadA_C"/>
</dbReference>
<keyword evidence="8" id="KW-0653">Protein transport</keyword>
<dbReference type="Pfam" id="PF05662">
    <property type="entry name" value="YadA_stalk"/>
    <property type="match status" value="1"/>
</dbReference>
<comment type="similarity">
    <text evidence="3">Belongs to the autotransporter-2 (AT-2) (TC 1.B.40) family.</text>
</comment>
<keyword evidence="6" id="KW-0812">Transmembrane</keyword>
<evidence type="ECO:0000259" key="15">
    <source>
        <dbReference type="Pfam" id="PF13018"/>
    </source>
</evidence>
<feature type="region of interest" description="Disordered" evidence="11">
    <location>
        <begin position="607"/>
        <end position="630"/>
    </location>
</feature>
<feature type="domain" description="Trimeric autotransporter adhesin YadA-like head" evidence="13">
    <location>
        <begin position="184"/>
        <end position="205"/>
    </location>
</feature>
<feature type="domain" description="ESPR" evidence="15">
    <location>
        <begin position="1"/>
        <end position="47"/>
    </location>
</feature>
<dbReference type="InterPro" id="IPR024973">
    <property type="entry name" value="ESPR"/>
</dbReference>
<feature type="domain" description="Trimeric autotransporter adhesin YadA-like head" evidence="13">
    <location>
        <begin position="423"/>
        <end position="447"/>
    </location>
</feature>
<proteinExistence type="inferred from homology"/>
<dbReference type="RefSeq" id="WP_007391832.1">
    <property type="nucleotide sequence ID" value="NZ_AFIJ01000045.1"/>
</dbReference>
<evidence type="ECO:0000256" key="2">
    <source>
        <dbReference type="ARBA" id="ARBA00004442"/>
    </source>
</evidence>
<dbReference type="Pfam" id="PF03895">
    <property type="entry name" value="YadA_anchor"/>
    <property type="match status" value="1"/>
</dbReference>
<evidence type="ECO:0000256" key="9">
    <source>
        <dbReference type="ARBA" id="ARBA00023136"/>
    </source>
</evidence>
<protein>
    <submittedName>
        <fullName evidence="16">Hep/Hag repeat protein</fullName>
    </submittedName>
</protein>
<feature type="domain" description="Trimeric autotransporter adhesin YadA-like head" evidence="13">
    <location>
        <begin position="451"/>
        <end position="475"/>
    </location>
</feature>
<evidence type="ECO:0000313" key="16">
    <source>
        <dbReference type="EMBL" id="EGL35142.1"/>
    </source>
</evidence>